<evidence type="ECO:0000313" key="12">
    <source>
        <dbReference type="EMBL" id="CAK9165361.1"/>
    </source>
</evidence>
<dbReference type="GO" id="GO:0016757">
    <property type="term" value="F:glycosyltransferase activity"/>
    <property type="evidence" value="ECO:0007669"/>
    <property type="project" value="UniProtKB-KW"/>
</dbReference>
<dbReference type="AlphaFoldDB" id="A0ABC8V3P3"/>
<sequence>MGPPVHIVKHGYYILVGCSVQITFSFDYWYVTEIPSLRWRKQASKGENYVSISSDNEVSHRAGYLSVIIVPFVLHLGFMATTAFLVMHVQVATRFLSASPPLYWFASYLMVFPVAGQVSHLAMQRVLKRFC</sequence>
<comment type="similarity">
    <text evidence="3 11">Belongs to the PIGV family.</text>
</comment>
<feature type="transmembrane region" description="Helical" evidence="11">
    <location>
        <begin position="64"/>
        <end position="90"/>
    </location>
</feature>
<reference evidence="13 14" key="1">
    <citation type="submission" date="2024-02" db="EMBL/GenBank/DDBJ databases">
        <authorList>
            <person name="Vignale AGUSTIN F."/>
            <person name="Sosa J E."/>
            <person name="Modenutti C."/>
        </authorList>
    </citation>
    <scope>NUCLEOTIDE SEQUENCE [LARGE SCALE GENOMIC DNA]</scope>
</reference>
<keyword evidence="14" id="KW-1185">Reference proteome</keyword>
<keyword evidence="9 11" id="KW-1133">Transmembrane helix</keyword>
<proteinExistence type="inferred from homology"/>
<name>A0ABC8V3P3_9AQUA</name>
<evidence type="ECO:0000256" key="6">
    <source>
        <dbReference type="ARBA" id="ARBA00022679"/>
    </source>
</evidence>
<feature type="transmembrane region" description="Helical" evidence="11">
    <location>
        <begin position="12"/>
        <end position="31"/>
    </location>
</feature>
<evidence type="ECO:0000256" key="4">
    <source>
        <dbReference type="ARBA" id="ARBA00022502"/>
    </source>
</evidence>
<evidence type="ECO:0000256" key="5">
    <source>
        <dbReference type="ARBA" id="ARBA00022676"/>
    </source>
</evidence>
<comment type="caution">
    <text evidence="11">Lacks conserved residue(s) required for the propagation of feature annotation.</text>
</comment>
<dbReference type="EC" id="2.4.1.-" evidence="11"/>
<dbReference type="GO" id="GO:0005789">
    <property type="term" value="C:endoplasmic reticulum membrane"/>
    <property type="evidence" value="ECO:0007669"/>
    <property type="project" value="UniProtKB-SubCell"/>
</dbReference>
<keyword evidence="7 11" id="KW-0812">Transmembrane</keyword>
<dbReference type="Proteomes" id="UP001642360">
    <property type="component" value="Unassembled WGS sequence"/>
</dbReference>
<evidence type="ECO:0000256" key="2">
    <source>
        <dbReference type="ARBA" id="ARBA00004687"/>
    </source>
</evidence>
<evidence type="ECO:0000313" key="14">
    <source>
        <dbReference type="Proteomes" id="UP001642360"/>
    </source>
</evidence>
<keyword evidence="10 11" id="KW-0472">Membrane</keyword>
<keyword evidence="6 11" id="KW-0808">Transferase</keyword>
<organism evidence="13 14">
    <name type="scientific">Ilex paraguariensis</name>
    <name type="common">yerba mate</name>
    <dbReference type="NCBI Taxonomy" id="185542"/>
    <lineage>
        <taxon>Eukaryota</taxon>
        <taxon>Viridiplantae</taxon>
        <taxon>Streptophyta</taxon>
        <taxon>Embryophyta</taxon>
        <taxon>Tracheophyta</taxon>
        <taxon>Spermatophyta</taxon>
        <taxon>Magnoliopsida</taxon>
        <taxon>eudicotyledons</taxon>
        <taxon>Gunneridae</taxon>
        <taxon>Pentapetalae</taxon>
        <taxon>asterids</taxon>
        <taxon>campanulids</taxon>
        <taxon>Aquifoliales</taxon>
        <taxon>Aquifoliaceae</taxon>
        <taxon>Ilex</taxon>
    </lineage>
</organism>
<comment type="caution">
    <text evidence="13">The sequence shown here is derived from an EMBL/GenBank/DDBJ whole genome shotgun (WGS) entry which is preliminary data.</text>
</comment>
<comment type="function">
    <text evidence="11">Mannosyltransferase involved in glycosylphosphatidylinositol-anchor biosynthesis.</text>
</comment>
<evidence type="ECO:0000256" key="11">
    <source>
        <dbReference type="RuleBase" id="RU363112"/>
    </source>
</evidence>
<evidence type="ECO:0000256" key="1">
    <source>
        <dbReference type="ARBA" id="ARBA00004477"/>
    </source>
</evidence>
<dbReference type="PANTHER" id="PTHR12468:SF2">
    <property type="entry name" value="GPI MANNOSYLTRANSFERASE 2"/>
    <property type="match status" value="1"/>
</dbReference>
<dbReference type="Pfam" id="PF04188">
    <property type="entry name" value="Mannosyl_trans2"/>
    <property type="match status" value="1"/>
</dbReference>
<evidence type="ECO:0000256" key="10">
    <source>
        <dbReference type="ARBA" id="ARBA00023136"/>
    </source>
</evidence>
<evidence type="ECO:0000256" key="3">
    <source>
        <dbReference type="ARBA" id="ARBA00008698"/>
    </source>
</evidence>
<dbReference type="GO" id="GO:0006506">
    <property type="term" value="P:GPI anchor biosynthetic process"/>
    <property type="evidence" value="ECO:0007669"/>
    <property type="project" value="UniProtKB-KW"/>
</dbReference>
<comment type="pathway">
    <text evidence="2 11">Glycolipid biosynthesis; glycosylphosphatidylinositol-anchor biosynthesis.</text>
</comment>
<dbReference type="EMBL" id="CAUOFW020004381">
    <property type="protein sequence ID" value="CAK9165361.1"/>
    <property type="molecule type" value="Genomic_DNA"/>
</dbReference>
<accession>A0ABC8V3P3</accession>
<evidence type="ECO:0000256" key="8">
    <source>
        <dbReference type="ARBA" id="ARBA00022824"/>
    </source>
</evidence>
<dbReference type="EMBL" id="CAUOFW020010157">
    <property type="protein sequence ID" value="CAK9187827.1"/>
    <property type="molecule type" value="Genomic_DNA"/>
</dbReference>
<evidence type="ECO:0000256" key="9">
    <source>
        <dbReference type="ARBA" id="ARBA00022989"/>
    </source>
</evidence>
<feature type="transmembrane region" description="Helical" evidence="11">
    <location>
        <begin position="102"/>
        <end position="123"/>
    </location>
</feature>
<keyword evidence="5 11" id="KW-0328">Glycosyltransferase</keyword>
<keyword evidence="8 11" id="KW-0256">Endoplasmic reticulum</keyword>
<evidence type="ECO:0000256" key="7">
    <source>
        <dbReference type="ARBA" id="ARBA00022692"/>
    </source>
</evidence>
<gene>
    <name evidence="12" type="ORF">ILEXP_LOCUS34535</name>
    <name evidence="13" type="ORF">ILEXP_LOCUS58419</name>
</gene>
<keyword evidence="4 11" id="KW-0337">GPI-anchor biosynthesis</keyword>
<evidence type="ECO:0000313" key="13">
    <source>
        <dbReference type="EMBL" id="CAK9187827.1"/>
    </source>
</evidence>
<dbReference type="PANTHER" id="PTHR12468">
    <property type="entry name" value="GPI MANNOSYLTRANSFERASE 2"/>
    <property type="match status" value="1"/>
</dbReference>
<dbReference type="InterPro" id="IPR007315">
    <property type="entry name" value="PIG-V/Gpi18"/>
</dbReference>
<protein>
    <recommendedName>
        <fullName evidence="11">GPI mannosyltransferase 2</fullName>
        <ecNumber evidence="11">2.4.1.-</ecNumber>
    </recommendedName>
</protein>
<comment type="subcellular location">
    <subcellularLocation>
        <location evidence="1 11">Endoplasmic reticulum membrane</location>
        <topology evidence="1 11">Multi-pass membrane protein</topology>
    </subcellularLocation>
</comment>